<dbReference type="AlphaFoldDB" id="A0A7D9E668"/>
<reference evidence="11" key="1">
    <citation type="submission" date="2020-04" db="EMBL/GenBank/DDBJ databases">
        <authorList>
            <person name="Alioto T."/>
            <person name="Alioto T."/>
            <person name="Gomez Garrido J."/>
        </authorList>
    </citation>
    <scope>NUCLEOTIDE SEQUENCE</scope>
    <source>
        <strain evidence="11">A484AB</strain>
    </source>
</reference>
<dbReference type="PANTHER" id="PTHR21522">
    <property type="entry name" value="PROTON CHANNEL OTOP"/>
    <property type="match status" value="1"/>
</dbReference>
<dbReference type="Pfam" id="PF03189">
    <property type="entry name" value="Otopetrin"/>
    <property type="match status" value="2"/>
</dbReference>
<evidence type="ECO:0000256" key="4">
    <source>
        <dbReference type="ARBA" id="ARBA00022475"/>
    </source>
</evidence>
<dbReference type="Proteomes" id="UP001152795">
    <property type="component" value="Unassembled WGS sequence"/>
</dbReference>
<comment type="subcellular location">
    <subcellularLocation>
        <location evidence="1">Cell membrane</location>
        <topology evidence="1">Multi-pass membrane protein</topology>
    </subcellularLocation>
</comment>
<keyword evidence="10" id="KW-0407">Ion channel</keyword>
<dbReference type="GO" id="GO:0005886">
    <property type="term" value="C:plasma membrane"/>
    <property type="evidence" value="ECO:0007669"/>
    <property type="project" value="UniProtKB-SubCell"/>
</dbReference>
<accession>A0A7D9E668</accession>
<evidence type="ECO:0000256" key="1">
    <source>
        <dbReference type="ARBA" id="ARBA00004651"/>
    </source>
</evidence>
<protein>
    <submittedName>
        <fullName evidence="11">Uncharacterized protein</fullName>
    </submittedName>
</protein>
<keyword evidence="8" id="KW-0406">Ion transport</keyword>
<dbReference type="PANTHER" id="PTHR21522:SF32">
    <property type="entry name" value="OTOPETRIN-2"/>
    <property type="match status" value="1"/>
</dbReference>
<evidence type="ECO:0000313" key="11">
    <source>
        <dbReference type="EMBL" id="CAB4002591.1"/>
    </source>
</evidence>
<evidence type="ECO:0000256" key="10">
    <source>
        <dbReference type="ARBA" id="ARBA00023303"/>
    </source>
</evidence>
<gene>
    <name evidence="11" type="ORF">PACLA_8A041006</name>
</gene>
<evidence type="ECO:0000313" key="12">
    <source>
        <dbReference type="Proteomes" id="UP001152795"/>
    </source>
</evidence>
<evidence type="ECO:0000256" key="3">
    <source>
        <dbReference type="ARBA" id="ARBA00022448"/>
    </source>
</evidence>
<dbReference type="GO" id="GO:0015252">
    <property type="term" value="F:proton channel activity"/>
    <property type="evidence" value="ECO:0007669"/>
    <property type="project" value="InterPro"/>
</dbReference>
<evidence type="ECO:0000256" key="7">
    <source>
        <dbReference type="ARBA" id="ARBA00022989"/>
    </source>
</evidence>
<keyword evidence="12" id="KW-1185">Reference proteome</keyword>
<proteinExistence type="inferred from homology"/>
<keyword evidence="6" id="KW-0375">Hydrogen ion transport</keyword>
<evidence type="ECO:0000256" key="2">
    <source>
        <dbReference type="ARBA" id="ARBA00006513"/>
    </source>
</evidence>
<evidence type="ECO:0000256" key="6">
    <source>
        <dbReference type="ARBA" id="ARBA00022781"/>
    </source>
</evidence>
<dbReference type="InterPro" id="IPR004878">
    <property type="entry name" value="Otopetrin"/>
</dbReference>
<keyword evidence="3" id="KW-0813">Transport</keyword>
<comment type="caution">
    <text evidence="11">The sequence shown here is derived from an EMBL/GenBank/DDBJ whole genome shotgun (WGS) entry which is preliminary data.</text>
</comment>
<name>A0A7D9E668_PARCT</name>
<evidence type="ECO:0000256" key="8">
    <source>
        <dbReference type="ARBA" id="ARBA00023065"/>
    </source>
</evidence>
<sequence>MADGGVVQEQPALNECVHLLHKRQHIIQDDQPVPQSAWYLGLLSTLYSYCSNMCRLFSGPWLAVFGGKLEALAHCLCLPCIVVAQAGNEQRGDFRQSGSVYLYLFLSITVVINLVVPLRTIAVHEAENIQLYFVLGCIVLAMVEMLYLLLYTRETLFYRDWNFRAGYPPEALMRVFYQGGLYLFGFSSFGYSLCNAYYNITCGKQVVATVNIMKALYIVVQTLFLNKFYKVRIPDDTRGIRVVLAHLLGTNLALWFWTLCSDEVGKLEVCSYPIVPIRNTEKYFSPLFVEYLLIAASLFYQIWQDLLPIHSFAEPHCRTCVCQINAENVDADQRRDEGRDADGIRAGISRNLGLGIVVGCCFGVVFLLLVIASATIGETYQLYHVAYSSGIITLYLTQIFACYIILLSAQSFAWDAQRTSLDHDDALLYISLVGSLLWEGFHLYSLVLIEINPSIEPESLPNVRHIDIAADTLAVLQVVFQTTTLIKLRRHEPTQGRKSTWISQCLLFLLTTNVSLWIEISFFIEIIITTPGEEYTSIQRNLKPIGYIVHPLNIFFRFHSAVCCYIAWSIFRT</sequence>
<evidence type="ECO:0000256" key="5">
    <source>
        <dbReference type="ARBA" id="ARBA00022692"/>
    </source>
</evidence>
<dbReference type="OrthoDB" id="6429739at2759"/>
<keyword evidence="7" id="KW-1133">Transmembrane helix</keyword>
<comment type="similarity">
    <text evidence="2">Belongs to the otopetrin family.</text>
</comment>
<dbReference type="EMBL" id="CACRXK020004394">
    <property type="protein sequence ID" value="CAB4002591.1"/>
    <property type="molecule type" value="Genomic_DNA"/>
</dbReference>
<keyword evidence="5" id="KW-0812">Transmembrane</keyword>
<keyword evidence="9" id="KW-0472">Membrane</keyword>
<evidence type="ECO:0000256" key="9">
    <source>
        <dbReference type="ARBA" id="ARBA00023136"/>
    </source>
</evidence>
<keyword evidence="4" id="KW-1003">Cell membrane</keyword>
<organism evidence="11 12">
    <name type="scientific">Paramuricea clavata</name>
    <name type="common">Red gorgonian</name>
    <name type="synonym">Violescent sea-whip</name>
    <dbReference type="NCBI Taxonomy" id="317549"/>
    <lineage>
        <taxon>Eukaryota</taxon>
        <taxon>Metazoa</taxon>
        <taxon>Cnidaria</taxon>
        <taxon>Anthozoa</taxon>
        <taxon>Octocorallia</taxon>
        <taxon>Malacalcyonacea</taxon>
        <taxon>Plexauridae</taxon>
        <taxon>Paramuricea</taxon>
    </lineage>
</organism>